<dbReference type="InterPro" id="IPR006634">
    <property type="entry name" value="TLC-dom"/>
</dbReference>
<dbReference type="SMART" id="SM00724">
    <property type="entry name" value="TLC"/>
    <property type="match status" value="1"/>
</dbReference>
<comment type="subcellular location">
    <subcellularLocation>
        <location evidence="1">Membrane</location>
        <topology evidence="1">Multi-pass membrane protein</topology>
    </subcellularLocation>
</comment>
<keyword evidence="7 8" id="KW-0472">Membrane</keyword>
<keyword evidence="13" id="KW-1185">Reference proteome</keyword>
<evidence type="ECO:0000256" key="10">
    <source>
        <dbReference type="SAM" id="Phobius"/>
    </source>
</evidence>
<evidence type="ECO:0000256" key="4">
    <source>
        <dbReference type="ARBA" id="ARBA00022692"/>
    </source>
</evidence>
<keyword evidence="6 10" id="KW-1133">Transmembrane helix</keyword>
<evidence type="ECO:0000256" key="3">
    <source>
        <dbReference type="ARBA" id="ARBA00022448"/>
    </source>
</evidence>
<evidence type="ECO:0000313" key="13">
    <source>
        <dbReference type="Proteomes" id="UP000770661"/>
    </source>
</evidence>
<keyword evidence="5" id="KW-0653">Protein transport</keyword>
<dbReference type="GO" id="GO:0006616">
    <property type="term" value="P:SRP-dependent cotranslational protein targeting to membrane, translocation"/>
    <property type="evidence" value="ECO:0007669"/>
    <property type="project" value="InterPro"/>
</dbReference>
<dbReference type="GO" id="GO:0005789">
    <property type="term" value="C:endoplasmic reticulum membrane"/>
    <property type="evidence" value="ECO:0007669"/>
    <property type="project" value="TreeGrafter"/>
</dbReference>
<sequence length="466" mass="53309">MALKGVRRANKNPAILSHEFVIQNHADIVSCVAMVFVLGLMFQATAPLASVFIAVQHNATDPETLAPDSPMRYTYGSRDNAAVFFYCLIAIVMHAIIQEYILDKVNRKLHLSKIKHSKFNESGQLLIFTAVSAAWGLNIMVKEQLVGEVSSLWEGYPETHAHMSFMLKFFFLVQMSYWLHCYPELYFQKTKREEMSAKIQHASLYLIFCAAAYVLNFTHVALVLLTLRFVEEGIHHVCRLLYFAERAQAAQTGFRVWNVVFVCCRLVSIIVAILTFHYGLASNADQTLNTAEGNFNTPFIRLNALVAVCLVQAWMMWNFIHFHLRQMRERQVEQMALKKKMAEKKNRKGRRDDLYHVAFKGSPRGRPSKGHQEEGLQRVTKRKAFKGSPRGRLQRSQEEGLQRVTKRKAFKGSPRGRPSKGHQEEGLQRVTKRKAFKGSPRARASKGHQEQGLQRVTKSKGYATKY</sequence>
<feature type="transmembrane region" description="Helical" evidence="10">
    <location>
        <begin position="81"/>
        <end position="102"/>
    </location>
</feature>
<dbReference type="EMBL" id="JACEEZ010007099">
    <property type="protein sequence ID" value="KAG0724286.1"/>
    <property type="molecule type" value="Genomic_DNA"/>
</dbReference>
<dbReference type="PANTHER" id="PTHR12371">
    <property type="entry name" value="TRANSLOCATION ASSOCIATED MEMBRANE PROTEIN"/>
    <property type="match status" value="1"/>
</dbReference>
<feature type="transmembrane region" description="Helical" evidence="10">
    <location>
        <begin position="161"/>
        <end position="179"/>
    </location>
</feature>
<feature type="transmembrane region" description="Helical" evidence="10">
    <location>
        <begin position="123"/>
        <end position="141"/>
    </location>
</feature>
<dbReference type="AlphaFoldDB" id="A0A8J4YIX7"/>
<evidence type="ECO:0000259" key="11">
    <source>
        <dbReference type="PROSITE" id="PS50922"/>
    </source>
</evidence>
<evidence type="ECO:0000256" key="5">
    <source>
        <dbReference type="ARBA" id="ARBA00022927"/>
    </source>
</evidence>
<feature type="compositionally biased region" description="Basic residues" evidence="9">
    <location>
        <begin position="338"/>
        <end position="349"/>
    </location>
</feature>
<evidence type="ECO:0000313" key="12">
    <source>
        <dbReference type="EMBL" id="KAG0724286.1"/>
    </source>
</evidence>
<name>A0A8J4YIX7_CHIOP</name>
<dbReference type="GO" id="GO:0045048">
    <property type="term" value="P:protein insertion into ER membrane"/>
    <property type="evidence" value="ECO:0007669"/>
    <property type="project" value="TreeGrafter"/>
</dbReference>
<dbReference type="PANTHER" id="PTHR12371:SF11">
    <property type="entry name" value="TRANSLOCATING CHAIN-ASSOCIATED MEMBRANE PROTEIN"/>
    <property type="match status" value="1"/>
</dbReference>
<evidence type="ECO:0000256" key="7">
    <source>
        <dbReference type="ARBA" id="ARBA00023136"/>
    </source>
</evidence>
<evidence type="ECO:0000256" key="9">
    <source>
        <dbReference type="SAM" id="MobiDB-lite"/>
    </source>
</evidence>
<feature type="transmembrane region" description="Helical" evidence="10">
    <location>
        <begin position="199"/>
        <end position="215"/>
    </location>
</feature>
<dbReference type="InterPro" id="IPR016447">
    <property type="entry name" value="Translocation_assoc_membrane"/>
</dbReference>
<comment type="caution">
    <text evidence="12">The sequence shown here is derived from an EMBL/GenBank/DDBJ whole genome shotgun (WGS) entry which is preliminary data.</text>
</comment>
<evidence type="ECO:0000256" key="1">
    <source>
        <dbReference type="ARBA" id="ARBA00004141"/>
    </source>
</evidence>
<reference evidence="12" key="1">
    <citation type="submission" date="2020-07" db="EMBL/GenBank/DDBJ databases">
        <title>The High-quality genome of the commercially important snow crab, Chionoecetes opilio.</title>
        <authorList>
            <person name="Jeong J.-H."/>
            <person name="Ryu S."/>
        </authorList>
    </citation>
    <scope>NUCLEOTIDE SEQUENCE</scope>
    <source>
        <strain evidence="12">MADBK_172401_WGS</strain>
        <tissue evidence="12">Digestive gland</tissue>
    </source>
</reference>
<protein>
    <submittedName>
        <fullName evidence="12">Translocating chain-associated membrane protein 1-like 1</fullName>
    </submittedName>
</protein>
<feature type="transmembrane region" description="Helical" evidence="10">
    <location>
        <begin position="300"/>
        <end position="320"/>
    </location>
</feature>
<feature type="domain" description="TLC" evidence="11">
    <location>
        <begin position="117"/>
        <end position="330"/>
    </location>
</feature>
<evidence type="ECO:0000256" key="2">
    <source>
        <dbReference type="ARBA" id="ARBA00005999"/>
    </source>
</evidence>
<proteinExistence type="inferred from homology"/>
<feature type="region of interest" description="Disordered" evidence="9">
    <location>
        <begin position="338"/>
        <end position="466"/>
    </location>
</feature>
<feature type="transmembrane region" description="Helical" evidence="10">
    <location>
        <begin position="256"/>
        <end position="280"/>
    </location>
</feature>
<dbReference type="OrthoDB" id="3053196at2759"/>
<accession>A0A8J4YIX7</accession>
<organism evidence="12 13">
    <name type="scientific">Chionoecetes opilio</name>
    <name type="common">Atlantic snow crab</name>
    <name type="synonym">Cancer opilio</name>
    <dbReference type="NCBI Taxonomy" id="41210"/>
    <lineage>
        <taxon>Eukaryota</taxon>
        <taxon>Metazoa</taxon>
        <taxon>Ecdysozoa</taxon>
        <taxon>Arthropoda</taxon>
        <taxon>Crustacea</taxon>
        <taxon>Multicrustacea</taxon>
        <taxon>Malacostraca</taxon>
        <taxon>Eumalacostraca</taxon>
        <taxon>Eucarida</taxon>
        <taxon>Decapoda</taxon>
        <taxon>Pleocyemata</taxon>
        <taxon>Brachyura</taxon>
        <taxon>Eubrachyura</taxon>
        <taxon>Majoidea</taxon>
        <taxon>Majidae</taxon>
        <taxon>Chionoecetes</taxon>
    </lineage>
</organism>
<dbReference type="Proteomes" id="UP000770661">
    <property type="component" value="Unassembled WGS sequence"/>
</dbReference>
<keyword evidence="3" id="KW-0813">Transport</keyword>
<evidence type="ECO:0000256" key="6">
    <source>
        <dbReference type="ARBA" id="ARBA00022989"/>
    </source>
</evidence>
<comment type="similarity">
    <text evidence="2">Belongs to the TRAM family.</text>
</comment>
<dbReference type="Pfam" id="PF03798">
    <property type="entry name" value="TRAM_LAG1_CLN8"/>
    <property type="match status" value="1"/>
</dbReference>
<keyword evidence="4 8" id="KW-0812">Transmembrane</keyword>
<evidence type="ECO:0000256" key="8">
    <source>
        <dbReference type="PROSITE-ProRule" id="PRU00205"/>
    </source>
</evidence>
<gene>
    <name evidence="12" type="primary">tram1l1</name>
    <name evidence="12" type="ORF">GWK47_040893</name>
</gene>
<dbReference type="PROSITE" id="PS50922">
    <property type="entry name" value="TLC"/>
    <property type="match status" value="1"/>
</dbReference>